<keyword evidence="10" id="KW-1185">Reference proteome</keyword>
<dbReference type="Proteomes" id="UP001320148">
    <property type="component" value="Chromosome"/>
</dbReference>
<comment type="function">
    <text evidence="8">Probably functions as a manganese efflux pump.</text>
</comment>
<name>A0ABM7PHG3_9BACT</name>
<comment type="similarity">
    <text evidence="8">Belongs to the MntP (TC 9.B.29) family.</text>
</comment>
<proteinExistence type="inferred from homology"/>
<dbReference type="InterPro" id="IPR022929">
    <property type="entry name" value="Put_MntP"/>
</dbReference>
<keyword evidence="6 8" id="KW-0472">Membrane</keyword>
<reference evidence="9 10" key="1">
    <citation type="submission" date="2021-02" db="EMBL/GenBank/DDBJ databases">
        <title>Complete genome of Desulfoluna sp. strain ASN36.</title>
        <authorList>
            <person name="Takahashi A."/>
            <person name="Kojima H."/>
            <person name="Fukui M."/>
        </authorList>
    </citation>
    <scope>NUCLEOTIDE SEQUENCE [LARGE SCALE GENOMIC DNA]</scope>
    <source>
        <strain evidence="9 10">ASN36</strain>
    </source>
</reference>
<evidence type="ECO:0000256" key="4">
    <source>
        <dbReference type="ARBA" id="ARBA00022989"/>
    </source>
</evidence>
<feature type="transmembrane region" description="Helical" evidence="8">
    <location>
        <begin position="107"/>
        <end position="127"/>
    </location>
</feature>
<evidence type="ECO:0000256" key="2">
    <source>
        <dbReference type="ARBA" id="ARBA00022475"/>
    </source>
</evidence>
<keyword evidence="2 8" id="KW-1003">Cell membrane</keyword>
<evidence type="ECO:0000256" key="7">
    <source>
        <dbReference type="ARBA" id="ARBA00023211"/>
    </source>
</evidence>
<feature type="transmembrane region" description="Helical" evidence="8">
    <location>
        <begin position="133"/>
        <end position="152"/>
    </location>
</feature>
<keyword evidence="5 8" id="KW-0406">Ion transport</keyword>
<evidence type="ECO:0000256" key="5">
    <source>
        <dbReference type="ARBA" id="ARBA00023065"/>
    </source>
</evidence>
<evidence type="ECO:0000256" key="8">
    <source>
        <dbReference type="HAMAP-Rule" id="MF_01521"/>
    </source>
</evidence>
<protein>
    <recommendedName>
        <fullName evidence="8">Putative manganese efflux pump MntP</fullName>
    </recommendedName>
</protein>
<feature type="transmembrane region" description="Helical" evidence="8">
    <location>
        <begin position="6"/>
        <end position="27"/>
    </location>
</feature>
<keyword evidence="3 8" id="KW-0812">Transmembrane</keyword>
<gene>
    <name evidence="8 9" type="primary">mntP</name>
    <name evidence="9" type="ORF">DSLASN_21960</name>
</gene>
<comment type="subcellular location">
    <subcellularLocation>
        <location evidence="8">Cell membrane</location>
        <topology evidence="8">Multi-pass membrane protein</topology>
    </subcellularLocation>
</comment>
<sequence length="192" mass="20796">MDILSLISLAVALAMDAFAVAVAVGISLKKVNARQMFRLSWHFGLFQAMMPVIGWFFGVKVRSFVSAFDHWIAFGLLAFVGGKMLWEAFQSDDEDTDEAHDPTRRMSLIVLSVATSIDALAVGFSMSVLDVSIAFPAIIIGITACLFTLIGMQIGTRFASSERLSRWAEVLGGVVLLTIGVHILQGHGVFGL</sequence>
<evidence type="ECO:0000256" key="3">
    <source>
        <dbReference type="ARBA" id="ARBA00022692"/>
    </source>
</evidence>
<dbReference type="EMBL" id="AP024488">
    <property type="protein sequence ID" value="BCS96564.1"/>
    <property type="molecule type" value="Genomic_DNA"/>
</dbReference>
<dbReference type="RefSeq" id="WP_236892868.1">
    <property type="nucleotide sequence ID" value="NZ_AP024488.1"/>
</dbReference>
<dbReference type="PANTHER" id="PTHR35529">
    <property type="entry name" value="MANGANESE EFFLUX PUMP MNTP-RELATED"/>
    <property type="match status" value="1"/>
</dbReference>
<accession>A0ABM7PHG3</accession>
<dbReference type="HAMAP" id="MF_01521">
    <property type="entry name" value="MntP_pump"/>
    <property type="match status" value="1"/>
</dbReference>
<dbReference type="Pfam" id="PF02659">
    <property type="entry name" value="Mntp"/>
    <property type="match status" value="1"/>
</dbReference>
<feature type="transmembrane region" description="Helical" evidence="8">
    <location>
        <begin position="39"/>
        <end position="58"/>
    </location>
</feature>
<dbReference type="InterPro" id="IPR003810">
    <property type="entry name" value="Mntp/YtaF"/>
</dbReference>
<dbReference type="PANTHER" id="PTHR35529:SF1">
    <property type="entry name" value="MANGANESE EFFLUX PUMP MNTP-RELATED"/>
    <property type="match status" value="1"/>
</dbReference>
<organism evidence="9 10">
    <name type="scientific">Desulfoluna limicola</name>
    <dbReference type="NCBI Taxonomy" id="2810562"/>
    <lineage>
        <taxon>Bacteria</taxon>
        <taxon>Pseudomonadati</taxon>
        <taxon>Thermodesulfobacteriota</taxon>
        <taxon>Desulfobacteria</taxon>
        <taxon>Desulfobacterales</taxon>
        <taxon>Desulfolunaceae</taxon>
        <taxon>Desulfoluna</taxon>
    </lineage>
</organism>
<feature type="transmembrane region" description="Helical" evidence="8">
    <location>
        <begin position="70"/>
        <end position="86"/>
    </location>
</feature>
<evidence type="ECO:0000256" key="1">
    <source>
        <dbReference type="ARBA" id="ARBA00022448"/>
    </source>
</evidence>
<evidence type="ECO:0000256" key="6">
    <source>
        <dbReference type="ARBA" id="ARBA00023136"/>
    </source>
</evidence>
<evidence type="ECO:0000313" key="9">
    <source>
        <dbReference type="EMBL" id="BCS96564.1"/>
    </source>
</evidence>
<evidence type="ECO:0000313" key="10">
    <source>
        <dbReference type="Proteomes" id="UP001320148"/>
    </source>
</evidence>
<keyword evidence="4 8" id="KW-1133">Transmembrane helix</keyword>
<keyword evidence="1 8" id="KW-0813">Transport</keyword>
<feature type="transmembrane region" description="Helical" evidence="8">
    <location>
        <begin position="164"/>
        <end position="184"/>
    </location>
</feature>
<keyword evidence="7 8" id="KW-0464">Manganese</keyword>